<evidence type="ECO:0000259" key="5">
    <source>
        <dbReference type="Pfam" id="PF07715"/>
    </source>
</evidence>
<dbReference type="Gene3D" id="2.60.40.1120">
    <property type="entry name" value="Carboxypeptidase-like, regulatory domain"/>
    <property type="match status" value="1"/>
</dbReference>
<dbReference type="Pfam" id="PF07715">
    <property type="entry name" value="Plug"/>
    <property type="match status" value="1"/>
</dbReference>
<organism evidence="7 8">
    <name type="scientific">Niabella drilacis (strain DSM 25811 / CCM 8410 / CCUG 62505 / LMG 26954 / E90)</name>
    <dbReference type="NCBI Taxonomy" id="1285928"/>
    <lineage>
        <taxon>Bacteria</taxon>
        <taxon>Pseudomonadati</taxon>
        <taxon>Bacteroidota</taxon>
        <taxon>Chitinophagia</taxon>
        <taxon>Chitinophagales</taxon>
        <taxon>Chitinophagaceae</taxon>
        <taxon>Niabella</taxon>
    </lineage>
</organism>
<feature type="signal peptide" evidence="4">
    <location>
        <begin position="1"/>
        <end position="19"/>
    </location>
</feature>
<keyword evidence="2" id="KW-0472">Membrane</keyword>
<dbReference type="InterPro" id="IPR008969">
    <property type="entry name" value="CarboxyPept-like_regulatory"/>
</dbReference>
<dbReference type="SUPFAM" id="SSF49464">
    <property type="entry name" value="Carboxypeptidase regulatory domain-like"/>
    <property type="match status" value="1"/>
</dbReference>
<accession>A0A1G6RZ14</accession>
<reference evidence="8" key="1">
    <citation type="submission" date="2016-10" db="EMBL/GenBank/DDBJ databases">
        <authorList>
            <person name="Varghese N."/>
            <person name="Submissions S."/>
        </authorList>
    </citation>
    <scope>NUCLEOTIDE SEQUENCE [LARGE SCALE GENOMIC DNA]</scope>
    <source>
        <strain evidence="8">DSM 25811 / CCM 8410 / LMG 26954 / E90</strain>
    </source>
</reference>
<dbReference type="STRING" id="1285928.SAMN04487894_10614"/>
<proteinExistence type="predicted"/>
<dbReference type="EMBL" id="FMZO01000006">
    <property type="protein sequence ID" value="SDD09798.1"/>
    <property type="molecule type" value="Genomic_DNA"/>
</dbReference>
<keyword evidence="4" id="KW-0732">Signal</keyword>
<gene>
    <name evidence="7" type="ORF">SAMN04487894_10614</name>
</gene>
<evidence type="ECO:0000256" key="4">
    <source>
        <dbReference type="SAM" id="SignalP"/>
    </source>
</evidence>
<comment type="subcellular location">
    <subcellularLocation>
        <location evidence="1">Cell outer membrane</location>
    </subcellularLocation>
</comment>
<feature type="domain" description="TonB-dependent receptor plug" evidence="5">
    <location>
        <begin position="125"/>
        <end position="213"/>
    </location>
</feature>
<dbReference type="InterPro" id="IPR037066">
    <property type="entry name" value="Plug_dom_sf"/>
</dbReference>
<dbReference type="AlphaFoldDB" id="A0A1G6RZ14"/>
<dbReference type="PANTHER" id="PTHR40980">
    <property type="entry name" value="PLUG DOMAIN-CONTAINING PROTEIN"/>
    <property type="match status" value="1"/>
</dbReference>
<keyword evidence="7" id="KW-0675">Receptor</keyword>
<feature type="chain" id="PRO_5011511815" evidence="4">
    <location>
        <begin position="20"/>
        <end position="814"/>
    </location>
</feature>
<protein>
    <submittedName>
        <fullName evidence="7">Outer membrane receptor proteins, mostly Fe transport</fullName>
    </submittedName>
</protein>
<evidence type="ECO:0000256" key="3">
    <source>
        <dbReference type="ARBA" id="ARBA00023237"/>
    </source>
</evidence>
<dbReference type="Pfam" id="PF14905">
    <property type="entry name" value="OMP_b-brl_3"/>
    <property type="match status" value="1"/>
</dbReference>
<dbReference type="GO" id="GO:0009279">
    <property type="term" value="C:cell outer membrane"/>
    <property type="evidence" value="ECO:0007669"/>
    <property type="project" value="UniProtKB-SubCell"/>
</dbReference>
<name>A0A1G6RZ14_NIADE</name>
<dbReference type="RefSeq" id="WP_090390345.1">
    <property type="nucleotide sequence ID" value="NZ_FMZO01000006.1"/>
</dbReference>
<evidence type="ECO:0000256" key="1">
    <source>
        <dbReference type="ARBA" id="ARBA00004442"/>
    </source>
</evidence>
<dbReference type="PANTHER" id="PTHR40980:SF4">
    <property type="entry name" value="TONB-DEPENDENT RECEPTOR-LIKE BETA-BARREL DOMAIN-CONTAINING PROTEIN"/>
    <property type="match status" value="1"/>
</dbReference>
<dbReference type="InterPro" id="IPR041700">
    <property type="entry name" value="OMP_b-brl_3"/>
</dbReference>
<dbReference type="InterPro" id="IPR012910">
    <property type="entry name" value="Plug_dom"/>
</dbReference>
<feature type="domain" description="Outer membrane protein beta-barrel" evidence="6">
    <location>
        <begin position="406"/>
        <end position="791"/>
    </location>
</feature>
<keyword evidence="3" id="KW-0998">Cell outer membrane</keyword>
<dbReference type="Proteomes" id="UP000198757">
    <property type="component" value="Unassembled WGS sequence"/>
</dbReference>
<evidence type="ECO:0000313" key="7">
    <source>
        <dbReference type="EMBL" id="SDD09798.1"/>
    </source>
</evidence>
<dbReference type="Gene3D" id="2.170.130.10">
    <property type="entry name" value="TonB-dependent receptor, plug domain"/>
    <property type="match status" value="1"/>
</dbReference>
<evidence type="ECO:0000256" key="2">
    <source>
        <dbReference type="ARBA" id="ARBA00023136"/>
    </source>
</evidence>
<evidence type="ECO:0000313" key="8">
    <source>
        <dbReference type="Proteomes" id="UP000198757"/>
    </source>
</evidence>
<dbReference type="SUPFAM" id="SSF56935">
    <property type="entry name" value="Porins"/>
    <property type="match status" value="1"/>
</dbReference>
<sequence length="814" mass="91500">MKKYSGLLLALGFYIQATAQQHPLSGIVADSATHAPLEAASVISYQNNQAGAAIASQKDGRFTIRIPSGAPSFLQVSHKGYQTRKLELPASPVRNMDTIYLQPVATSLEAIVVQGRKPPVSFKVDRQVYNAAQFGNASSGTGADLVRNLPSVSVNALGTISFRGSSSFLVLLNGKPTQGDPATVLSQLPAAAIENIEIITSPSAAYDADGKAGTINIITKTGVEDGWMLQSGVMYGMPPVNDFDNAHHPQRFGADISAGYRKNKWDISGGLNYLRNDIAGYREGDVYTIRDGIKTAFPSNGERSFKRYNYGGRLAASYQADTRNLISAGFYLGKKFQSREADLLYNNYRQDTRTGEVLAPFTYYNANTQEKEGLFSLANLDYTHKFSKTSSVALGALYEHAGLSGNTYNRNLYYPNTTDTIQFTHNPNSNPLNAFRVKADYTQKLGTQLTLLGGYQFRYDLQDGNFTYYTKVQGTPDYTIDPEFTSRVKTRNRIHAGYLQLNGLARKLNYNLGARLEYSERDLSFSKDQAQQQLTLNNFFPSAQFRYALTDFSVLKAGYNRRIKRTNNYELNPFPEREHSETLEQGDPRLLPELTGTYEMGWEQKLGGGSFFLTLYHQRIQNPIQRVNKVYNDSILNRVFTNAGKAFQTGMETNLSVHLAPWWQCVLGGNVYKYKIAGEIFNGTIPVSNSSWVYTINTSQQFTLPANWLLQLSINYLSERITAQGEDSRFLTPHFTAKKTTKDKRWYFQLQWLNIDAGMKESNRQRITTYGTDFYTTTNYIYEPDQFQLSVGFNLSRRNRKLNLPQSEMGEKEF</sequence>
<dbReference type="Gene3D" id="2.40.170.20">
    <property type="entry name" value="TonB-dependent receptor, beta-barrel domain"/>
    <property type="match status" value="1"/>
</dbReference>
<evidence type="ECO:0000259" key="6">
    <source>
        <dbReference type="Pfam" id="PF14905"/>
    </source>
</evidence>
<dbReference type="OrthoDB" id="606851at2"/>
<keyword evidence="8" id="KW-1185">Reference proteome</keyword>
<dbReference type="InterPro" id="IPR036942">
    <property type="entry name" value="Beta-barrel_TonB_sf"/>
</dbReference>